<proteinExistence type="predicted"/>
<keyword evidence="1" id="KW-0812">Transmembrane</keyword>
<keyword evidence="1" id="KW-0472">Membrane</keyword>
<dbReference type="CDD" id="cd00229">
    <property type="entry name" value="SGNH_hydrolase"/>
    <property type="match status" value="1"/>
</dbReference>
<evidence type="ECO:0000313" key="2">
    <source>
        <dbReference type="EMBL" id="MXP20124.1"/>
    </source>
</evidence>
<gene>
    <name evidence="2" type="ORF">GIY30_01905</name>
</gene>
<dbReference type="Gene3D" id="3.40.50.1110">
    <property type="entry name" value="SGNH hydrolase"/>
    <property type="match status" value="1"/>
</dbReference>
<name>A0A6L7GJN9_9ACTN</name>
<evidence type="ECO:0000313" key="3">
    <source>
        <dbReference type="Proteomes" id="UP000475545"/>
    </source>
</evidence>
<feature type="transmembrane region" description="Helical" evidence="1">
    <location>
        <begin position="12"/>
        <end position="33"/>
    </location>
</feature>
<reference evidence="2 3" key="1">
    <citation type="submission" date="2019-11" db="EMBL/GenBank/DDBJ databases">
        <title>Gordonia sp. nov., a novel actinobacterium isolated from mangrove soil in Hainan.</title>
        <authorList>
            <person name="Huang X."/>
            <person name="Xie Y."/>
            <person name="Chu X."/>
            <person name="Xiao K."/>
        </authorList>
    </citation>
    <scope>NUCLEOTIDE SEQUENCE [LARGE SCALE GENOMIC DNA]</scope>
    <source>
        <strain evidence="2 3">HNM0687</strain>
    </source>
</reference>
<accession>A0A6L7GJN9</accession>
<dbReference type="InterPro" id="IPR036514">
    <property type="entry name" value="SGNH_hydro_sf"/>
</dbReference>
<comment type="caution">
    <text evidence="2">The sequence shown here is derived from an EMBL/GenBank/DDBJ whole genome shotgun (WGS) entry which is preliminary data.</text>
</comment>
<dbReference type="AlphaFoldDB" id="A0A6L7GJN9"/>
<dbReference type="Proteomes" id="UP000475545">
    <property type="component" value="Unassembled WGS sequence"/>
</dbReference>
<protein>
    <submittedName>
        <fullName evidence="2">SGNH/GDSL hydrolase family protein</fullName>
    </submittedName>
</protein>
<evidence type="ECO:0000256" key="1">
    <source>
        <dbReference type="SAM" id="Phobius"/>
    </source>
</evidence>
<keyword evidence="2" id="KW-0378">Hydrolase</keyword>
<keyword evidence="1" id="KW-1133">Transmembrane helix</keyword>
<dbReference type="GO" id="GO:0016787">
    <property type="term" value="F:hydrolase activity"/>
    <property type="evidence" value="ECO:0007669"/>
    <property type="project" value="UniProtKB-KW"/>
</dbReference>
<sequence>MPKVVKRIWDSAPLWAWIVMGVCVIVLAVGLIVSSNRTAPTSSPAAQSLPATSTAMQTPATVAFVDDARANPETPKTLVLLGDSTGADQNGWAPALGESVSQTLGRPVATRYWNPATDSYGEMVGLGDGPNGPVGFWNASASGKDADYTLDNLDTMIAPDVTPDLIMLNFGHTQDTSAPLAPQLQPLITELRQRYPDADLVAIKQSPAQGADADAQLEGFAAAMDAEGIQVIDVNSAFPTDTTQLSALLRDGVNPNADGQQLWTKTVLAAYGLPEAQ</sequence>
<keyword evidence="3" id="KW-1185">Reference proteome</keyword>
<dbReference type="RefSeq" id="WP_160900301.1">
    <property type="nucleotide sequence ID" value="NZ_CP102850.1"/>
</dbReference>
<organism evidence="2 3">
    <name type="scientific">Gordonia mangrovi</name>
    <dbReference type="NCBI Taxonomy" id="2665643"/>
    <lineage>
        <taxon>Bacteria</taxon>
        <taxon>Bacillati</taxon>
        <taxon>Actinomycetota</taxon>
        <taxon>Actinomycetes</taxon>
        <taxon>Mycobacteriales</taxon>
        <taxon>Gordoniaceae</taxon>
        <taxon>Gordonia</taxon>
    </lineage>
</organism>
<dbReference type="EMBL" id="WMBR01000001">
    <property type="protein sequence ID" value="MXP20124.1"/>
    <property type="molecule type" value="Genomic_DNA"/>
</dbReference>
<dbReference type="SUPFAM" id="SSF52266">
    <property type="entry name" value="SGNH hydrolase"/>
    <property type="match status" value="1"/>
</dbReference>